<dbReference type="RefSeq" id="WP_052375653.1">
    <property type="nucleotide sequence ID" value="NZ_ASRX01000035.1"/>
</dbReference>
<evidence type="ECO:0000313" key="9">
    <source>
        <dbReference type="Proteomes" id="UP000019678"/>
    </source>
</evidence>
<sequence length="569" mass="61228">MQKSTQETAPPGPPPGTVIDGRYRVIRYIGQGGAGLVHEVEHLLTGRRLAMKTLHEEAGYGRLEQEAKATSAMKNSHAVKITDMGSGKNGAGAYLVMDLLDGQSLRQRLDYQKRLPIDLTINMALQVCECLAEAHTLGIIHRDLKPDNIFLTPSPLPGQHDVKVLDFGVVKISGEGALPQAALTRTGSTVGTPYYMSLEQLRNSSAVDARADIYSLGVVLYECLTGRTPFEQAETFGDLIYALCSGPPTHVVEIRPDTPQALGEVIMRALSVQREDRQTSMVEIARALLPLGNPAFGLWLHADKPEPTRSGQAPAAERRVPPPLPAAAGTQALPLLVMPPREPREPGDWDTTTTHMKADPRAKMPVRGGDSIELMLTDHGGTRDPDTPTRALTGFAHRGGDETQTLVYHDGTVSPPAAPAPRPLAQMPMGPEGETMRLAPLEPDGLSYLAPSPPKPQVPAPPLIPHLSPVAPFSTASPSASSSDELQTARLHQPLMPSLPDMDDLSFKPAWKRALDRGVARLAQWAAPVLRPAMARFHEASPGEQLALAVGGASLFAALFILFLYLIFS</sequence>
<evidence type="ECO:0000256" key="6">
    <source>
        <dbReference type="SAM" id="Phobius"/>
    </source>
</evidence>
<evidence type="ECO:0000256" key="4">
    <source>
        <dbReference type="ARBA" id="ARBA00022840"/>
    </source>
</evidence>
<dbReference type="Gene3D" id="3.30.200.20">
    <property type="entry name" value="Phosphorylase Kinase, domain 1"/>
    <property type="match status" value="1"/>
</dbReference>
<organism evidence="8 9">
    <name type="scientific">Chondromyces apiculatus DSM 436</name>
    <dbReference type="NCBI Taxonomy" id="1192034"/>
    <lineage>
        <taxon>Bacteria</taxon>
        <taxon>Pseudomonadati</taxon>
        <taxon>Myxococcota</taxon>
        <taxon>Polyangia</taxon>
        <taxon>Polyangiales</taxon>
        <taxon>Polyangiaceae</taxon>
        <taxon>Chondromyces</taxon>
    </lineage>
</organism>
<comment type="caution">
    <text evidence="8">The sequence shown here is derived from an EMBL/GenBank/DDBJ whole genome shotgun (WGS) entry which is preliminary data.</text>
</comment>
<dbReference type="CDD" id="cd14014">
    <property type="entry name" value="STKc_PknB_like"/>
    <property type="match status" value="1"/>
</dbReference>
<reference evidence="8 9" key="1">
    <citation type="submission" date="2013-05" db="EMBL/GenBank/DDBJ databases">
        <title>Genome assembly of Chondromyces apiculatus DSM 436.</title>
        <authorList>
            <person name="Sharma G."/>
            <person name="Khatri I."/>
            <person name="Kaur C."/>
            <person name="Mayilraj S."/>
            <person name="Subramanian S."/>
        </authorList>
    </citation>
    <scope>NUCLEOTIDE SEQUENCE [LARGE SCALE GENOMIC DNA]</scope>
    <source>
        <strain evidence="8 9">DSM 436</strain>
    </source>
</reference>
<accession>A0A017T4Z5</accession>
<dbReference type="OrthoDB" id="5514297at2"/>
<protein>
    <recommendedName>
        <fullName evidence="7">Protein kinase domain-containing protein</fullName>
    </recommendedName>
</protein>
<keyword evidence="2" id="KW-0547">Nucleotide-binding</keyword>
<dbReference type="EMBL" id="ASRX01000035">
    <property type="protein sequence ID" value="EYF04348.1"/>
    <property type="molecule type" value="Genomic_DNA"/>
</dbReference>
<dbReference type="GO" id="GO:0004674">
    <property type="term" value="F:protein serine/threonine kinase activity"/>
    <property type="evidence" value="ECO:0007669"/>
    <property type="project" value="TreeGrafter"/>
</dbReference>
<dbReference type="InterPro" id="IPR011009">
    <property type="entry name" value="Kinase-like_dom_sf"/>
</dbReference>
<feature type="transmembrane region" description="Helical" evidence="6">
    <location>
        <begin position="546"/>
        <end position="568"/>
    </location>
</feature>
<dbReference type="Gene3D" id="1.10.510.10">
    <property type="entry name" value="Transferase(Phosphotransferase) domain 1"/>
    <property type="match status" value="1"/>
</dbReference>
<keyword evidence="4" id="KW-0067">ATP-binding</keyword>
<dbReference type="STRING" id="1192034.CAP_4612"/>
<evidence type="ECO:0000256" key="3">
    <source>
        <dbReference type="ARBA" id="ARBA00022777"/>
    </source>
</evidence>
<proteinExistence type="predicted"/>
<feature type="region of interest" description="Disordered" evidence="5">
    <location>
        <begin position="302"/>
        <end position="321"/>
    </location>
</feature>
<keyword evidence="9" id="KW-1185">Reference proteome</keyword>
<dbReference type="InterPro" id="IPR008271">
    <property type="entry name" value="Ser/Thr_kinase_AS"/>
</dbReference>
<dbReference type="PROSITE" id="PS00108">
    <property type="entry name" value="PROTEIN_KINASE_ST"/>
    <property type="match status" value="1"/>
</dbReference>
<evidence type="ECO:0000256" key="2">
    <source>
        <dbReference type="ARBA" id="ARBA00022741"/>
    </source>
</evidence>
<keyword evidence="1" id="KW-0808">Transferase</keyword>
<keyword evidence="6" id="KW-0472">Membrane</keyword>
<keyword evidence="3" id="KW-0418">Kinase</keyword>
<dbReference type="Proteomes" id="UP000019678">
    <property type="component" value="Unassembled WGS sequence"/>
</dbReference>
<dbReference type="SMART" id="SM00220">
    <property type="entry name" value="S_TKc"/>
    <property type="match status" value="1"/>
</dbReference>
<evidence type="ECO:0000313" key="8">
    <source>
        <dbReference type="EMBL" id="EYF04348.1"/>
    </source>
</evidence>
<evidence type="ECO:0000256" key="1">
    <source>
        <dbReference type="ARBA" id="ARBA00022679"/>
    </source>
</evidence>
<dbReference type="InterPro" id="IPR000719">
    <property type="entry name" value="Prot_kinase_dom"/>
</dbReference>
<evidence type="ECO:0000259" key="7">
    <source>
        <dbReference type="PROSITE" id="PS50011"/>
    </source>
</evidence>
<feature type="domain" description="Protein kinase" evidence="7">
    <location>
        <begin position="23"/>
        <end position="296"/>
    </location>
</feature>
<dbReference type="PANTHER" id="PTHR43289:SF34">
    <property type="entry name" value="SERINE_THREONINE-PROTEIN KINASE YBDM-RELATED"/>
    <property type="match status" value="1"/>
</dbReference>
<dbReference type="eggNOG" id="COG0515">
    <property type="taxonomic scope" value="Bacteria"/>
</dbReference>
<evidence type="ECO:0000256" key="5">
    <source>
        <dbReference type="SAM" id="MobiDB-lite"/>
    </source>
</evidence>
<name>A0A017T4Z5_9BACT</name>
<dbReference type="Pfam" id="PF00069">
    <property type="entry name" value="Pkinase"/>
    <property type="match status" value="1"/>
</dbReference>
<dbReference type="SUPFAM" id="SSF56112">
    <property type="entry name" value="Protein kinase-like (PK-like)"/>
    <property type="match status" value="1"/>
</dbReference>
<dbReference type="AlphaFoldDB" id="A0A017T4Z5"/>
<dbReference type="PROSITE" id="PS50011">
    <property type="entry name" value="PROTEIN_KINASE_DOM"/>
    <property type="match status" value="1"/>
</dbReference>
<dbReference type="PANTHER" id="PTHR43289">
    <property type="entry name" value="MITOGEN-ACTIVATED PROTEIN KINASE KINASE KINASE 20-RELATED"/>
    <property type="match status" value="1"/>
</dbReference>
<gene>
    <name evidence="8" type="ORF">CAP_4612</name>
</gene>
<dbReference type="GO" id="GO:0005524">
    <property type="term" value="F:ATP binding"/>
    <property type="evidence" value="ECO:0007669"/>
    <property type="project" value="UniProtKB-KW"/>
</dbReference>
<keyword evidence="6" id="KW-1133">Transmembrane helix</keyword>
<keyword evidence="6" id="KW-0812">Transmembrane</keyword>